<evidence type="ECO:0000313" key="3">
    <source>
        <dbReference type="Proteomes" id="UP000054538"/>
    </source>
</evidence>
<dbReference type="AlphaFoldDB" id="A0A0D0D1H4"/>
<proteinExistence type="predicted"/>
<feature type="region of interest" description="Disordered" evidence="1">
    <location>
        <begin position="67"/>
        <end position="96"/>
    </location>
</feature>
<reference evidence="3" key="2">
    <citation type="submission" date="2015-01" db="EMBL/GenBank/DDBJ databases">
        <title>Evolutionary Origins and Diversification of the Mycorrhizal Mutualists.</title>
        <authorList>
            <consortium name="DOE Joint Genome Institute"/>
            <consortium name="Mycorrhizal Genomics Consortium"/>
            <person name="Kohler A."/>
            <person name="Kuo A."/>
            <person name="Nagy L.G."/>
            <person name="Floudas D."/>
            <person name="Copeland A."/>
            <person name="Barry K.W."/>
            <person name="Cichocki N."/>
            <person name="Veneault-Fourrey C."/>
            <person name="LaButti K."/>
            <person name="Lindquist E.A."/>
            <person name="Lipzen A."/>
            <person name="Lundell T."/>
            <person name="Morin E."/>
            <person name="Murat C."/>
            <person name="Riley R."/>
            <person name="Ohm R."/>
            <person name="Sun H."/>
            <person name="Tunlid A."/>
            <person name="Henrissat B."/>
            <person name="Grigoriev I.V."/>
            <person name="Hibbett D.S."/>
            <person name="Martin F."/>
        </authorList>
    </citation>
    <scope>NUCLEOTIDE SEQUENCE [LARGE SCALE GENOMIC DNA]</scope>
    <source>
        <strain evidence="3">Ve08.2h10</strain>
    </source>
</reference>
<dbReference type="InParanoid" id="A0A0D0D1H4"/>
<evidence type="ECO:0000256" key="1">
    <source>
        <dbReference type="SAM" id="MobiDB-lite"/>
    </source>
</evidence>
<name>A0A0D0D1H4_9AGAM</name>
<dbReference type="EMBL" id="KN829460">
    <property type="protein sequence ID" value="KIK73744.1"/>
    <property type="molecule type" value="Genomic_DNA"/>
</dbReference>
<accession>A0A0D0D1H4</accession>
<sequence>MPLQFPTHLNPLILLHPSDQQTLPSLDLLTRNPSWDNNIEGTLYLFIGSKVHCILSDVCPTPLHFKKAKSKSTSAGNSGEEEAEDDSDGEEDDEDWVNEFLVEEAADNEEVDEVEDFEPGDFLGKVLVVITHTFTPS</sequence>
<keyword evidence="3" id="KW-1185">Reference proteome</keyword>
<dbReference type="Proteomes" id="UP000054538">
    <property type="component" value="Unassembled WGS sequence"/>
</dbReference>
<gene>
    <name evidence="2" type="ORF">PAXRUDRAFT_20537</name>
</gene>
<dbReference type="HOGENOM" id="CLU_1865784_0_0_1"/>
<feature type="compositionally biased region" description="Acidic residues" evidence="1">
    <location>
        <begin position="79"/>
        <end position="96"/>
    </location>
</feature>
<organism evidence="2 3">
    <name type="scientific">Paxillus rubicundulus Ve08.2h10</name>
    <dbReference type="NCBI Taxonomy" id="930991"/>
    <lineage>
        <taxon>Eukaryota</taxon>
        <taxon>Fungi</taxon>
        <taxon>Dikarya</taxon>
        <taxon>Basidiomycota</taxon>
        <taxon>Agaricomycotina</taxon>
        <taxon>Agaricomycetes</taxon>
        <taxon>Agaricomycetidae</taxon>
        <taxon>Boletales</taxon>
        <taxon>Paxilineae</taxon>
        <taxon>Paxillaceae</taxon>
        <taxon>Paxillus</taxon>
    </lineage>
</organism>
<reference evidence="2 3" key="1">
    <citation type="submission" date="2014-04" db="EMBL/GenBank/DDBJ databases">
        <authorList>
            <consortium name="DOE Joint Genome Institute"/>
            <person name="Kuo A."/>
            <person name="Kohler A."/>
            <person name="Jargeat P."/>
            <person name="Nagy L.G."/>
            <person name="Floudas D."/>
            <person name="Copeland A."/>
            <person name="Barry K.W."/>
            <person name="Cichocki N."/>
            <person name="Veneault-Fourrey C."/>
            <person name="LaButti K."/>
            <person name="Lindquist E.A."/>
            <person name="Lipzen A."/>
            <person name="Lundell T."/>
            <person name="Morin E."/>
            <person name="Murat C."/>
            <person name="Sun H."/>
            <person name="Tunlid A."/>
            <person name="Henrissat B."/>
            <person name="Grigoriev I.V."/>
            <person name="Hibbett D.S."/>
            <person name="Martin F."/>
            <person name="Nordberg H.P."/>
            <person name="Cantor M.N."/>
            <person name="Hua S.X."/>
        </authorList>
    </citation>
    <scope>NUCLEOTIDE SEQUENCE [LARGE SCALE GENOMIC DNA]</scope>
    <source>
        <strain evidence="2 3">Ve08.2h10</strain>
    </source>
</reference>
<evidence type="ECO:0000313" key="2">
    <source>
        <dbReference type="EMBL" id="KIK73744.1"/>
    </source>
</evidence>
<protein>
    <submittedName>
        <fullName evidence="2">Uncharacterized protein</fullName>
    </submittedName>
</protein>